<dbReference type="Proteomes" id="UP000807370">
    <property type="component" value="Unassembled WGS sequence"/>
</dbReference>
<organism evidence="1 2">
    <name type="scientific">Bradyrhizobium agreste</name>
    <dbReference type="NCBI Taxonomy" id="2751811"/>
    <lineage>
        <taxon>Bacteria</taxon>
        <taxon>Pseudomonadati</taxon>
        <taxon>Pseudomonadota</taxon>
        <taxon>Alphaproteobacteria</taxon>
        <taxon>Hyphomicrobiales</taxon>
        <taxon>Nitrobacteraceae</taxon>
        <taxon>Bradyrhizobium</taxon>
    </lineage>
</organism>
<dbReference type="RefSeq" id="WP_197958646.1">
    <property type="nucleotide sequence ID" value="NZ_JACCHP010000003.1"/>
</dbReference>
<evidence type="ECO:0000313" key="1">
    <source>
        <dbReference type="EMBL" id="MBH5397260.1"/>
    </source>
</evidence>
<reference evidence="1 2" key="1">
    <citation type="submission" date="2020-07" db="EMBL/GenBank/DDBJ databases">
        <title>Bradyrhizobium diversity isolated from nodules of indigenous legumes of Western Australia.</title>
        <authorList>
            <person name="Klepa M.S."/>
        </authorList>
    </citation>
    <scope>NUCLEOTIDE SEQUENCE [LARGE SCALE GENOMIC DNA]</scope>
    <source>
        <strain evidence="1 2">CNPSo 4010</strain>
    </source>
</reference>
<gene>
    <name evidence="1" type="ORF">HZZ13_05560</name>
</gene>
<accession>A0ABS0PJ80</accession>
<proteinExistence type="predicted"/>
<name>A0ABS0PJ80_9BRAD</name>
<dbReference type="EMBL" id="JACCHP010000003">
    <property type="protein sequence ID" value="MBH5397260.1"/>
    <property type="molecule type" value="Genomic_DNA"/>
</dbReference>
<keyword evidence="2" id="KW-1185">Reference proteome</keyword>
<sequence>MKRDALINWNAPVRTIGIEHNADGTPIRDPFKSVWTHKGMSPVFAGRDAIAWEGENERQALWFERFVRRAFLIAPQPEIIWFEVDGYVVGHIPDFLVQRPTGTARVGVKGLTAFAFAPWTSDKLRAITRAYAQKGLLYEPVTAMDLRRPPLAHAVDEIWRARRVRFEFDDRDHVMKALKSGPITLGDVHSVLGAGDPRRALALHAQGVITIDITSSALGSASKVVAGNLDLGRYSGELP</sequence>
<evidence type="ECO:0000313" key="2">
    <source>
        <dbReference type="Proteomes" id="UP000807370"/>
    </source>
</evidence>
<protein>
    <submittedName>
        <fullName evidence="1">Uncharacterized protein</fullName>
    </submittedName>
</protein>
<comment type="caution">
    <text evidence="1">The sequence shown here is derived from an EMBL/GenBank/DDBJ whole genome shotgun (WGS) entry which is preliminary data.</text>
</comment>